<organism evidence="8 9">
    <name type="scientific">Nyssa sinensis</name>
    <dbReference type="NCBI Taxonomy" id="561372"/>
    <lineage>
        <taxon>Eukaryota</taxon>
        <taxon>Viridiplantae</taxon>
        <taxon>Streptophyta</taxon>
        <taxon>Embryophyta</taxon>
        <taxon>Tracheophyta</taxon>
        <taxon>Spermatophyta</taxon>
        <taxon>Magnoliopsida</taxon>
        <taxon>eudicotyledons</taxon>
        <taxon>Gunneridae</taxon>
        <taxon>Pentapetalae</taxon>
        <taxon>asterids</taxon>
        <taxon>Cornales</taxon>
        <taxon>Nyssaceae</taxon>
        <taxon>Nyssa</taxon>
    </lineage>
</organism>
<feature type="region of interest" description="Disordered" evidence="7">
    <location>
        <begin position="51"/>
        <end position="70"/>
    </location>
</feature>
<evidence type="ECO:0000256" key="7">
    <source>
        <dbReference type="SAM" id="MobiDB-lite"/>
    </source>
</evidence>
<dbReference type="FunFam" id="3.40.50.2000:FF:000040">
    <property type="entry name" value="UDP-glycosyltransferase 76C1"/>
    <property type="match status" value="1"/>
</dbReference>
<dbReference type="Gene3D" id="3.40.50.2000">
    <property type="entry name" value="Glycogen Phosphorylase B"/>
    <property type="match status" value="2"/>
</dbReference>
<dbReference type="InterPro" id="IPR002213">
    <property type="entry name" value="UDP_glucos_trans"/>
</dbReference>
<dbReference type="SUPFAM" id="SSF53756">
    <property type="entry name" value="UDP-Glycosyltransferase/glycogen phosphorylase"/>
    <property type="match status" value="1"/>
</dbReference>
<dbReference type="InterPro" id="IPR035595">
    <property type="entry name" value="UDP_glycos_trans_CS"/>
</dbReference>
<proteinExistence type="inferred from homology"/>
<dbReference type="EC" id="2.4.1.-" evidence="6"/>
<keyword evidence="2 5" id="KW-0328">Glycosyltransferase</keyword>
<evidence type="ECO:0000256" key="4">
    <source>
        <dbReference type="ARBA" id="ARBA00051827"/>
    </source>
</evidence>
<evidence type="ECO:0000313" key="9">
    <source>
        <dbReference type="Proteomes" id="UP000325577"/>
    </source>
</evidence>
<dbReference type="PANTHER" id="PTHR11926:SF1392">
    <property type="entry name" value="GLYCOSYLTRANSFERASE"/>
    <property type="match status" value="1"/>
</dbReference>
<evidence type="ECO:0000256" key="6">
    <source>
        <dbReference type="RuleBase" id="RU362057"/>
    </source>
</evidence>
<dbReference type="FunFam" id="3.40.50.2000:FF:000065">
    <property type="entry name" value="Glycosyltransferase"/>
    <property type="match status" value="1"/>
</dbReference>
<dbReference type="PROSITE" id="PS00375">
    <property type="entry name" value="UDPGT"/>
    <property type="match status" value="1"/>
</dbReference>
<evidence type="ECO:0000313" key="8">
    <source>
        <dbReference type="EMBL" id="KAA8539653.1"/>
    </source>
</evidence>
<dbReference type="Pfam" id="PF00201">
    <property type="entry name" value="UDPGT"/>
    <property type="match status" value="1"/>
</dbReference>
<dbReference type="CDD" id="cd03784">
    <property type="entry name" value="GT1_Gtf-like"/>
    <property type="match status" value="1"/>
</dbReference>
<dbReference type="EMBL" id="CM018037">
    <property type="protein sequence ID" value="KAA8539653.1"/>
    <property type="molecule type" value="Genomic_DNA"/>
</dbReference>
<keyword evidence="3 5" id="KW-0808">Transferase</keyword>
<dbReference type="GO" id="GO:0080043">
    <property type="term" value="F:quercetin 3-O-glucosyltransferase activity"/>
    <property type="evidence" value="ECO:0007669"/>
    <property type="project" value="TreeGrafter"/>
</dbReference>
<feature type="compositionally biased region" description="Basic residues" evidence="7">
    <location>
        <begin position="53"/>
        <end position="64"/>
    </location>
</feature>
<dbReference type="GO" id="GO:0080044">
    <property type="term" value="F:quercetin 7-O-glucosyltransferase activity"/>
    <property type="evidence" value="ECO:0007669"/>
    <property type="project" value="TreeGrafter"/>
</dbReference>
<comment type="catalytic activity">
    <reaction evidence="4">
        <text>7-deoxyloganetate + UDP-alpha-D-glucose = 7-deoxyloganate + UDP + H(+)</text>
        <dbReference type="Rhea" id="RHEA:39895"/>
        <dbReference type="ChEBI" id="CHEBI:15378"/>
        <dbReference type="ChEBI" id="CHEBI:58223"/>
        <dbReference type="ChEBI" id="CHEBI:58885"/>
        <dbReference type="ChEBI" id="CHEBI:76844"/>
        <dbReference type="ChEBI" id="CHEBI:76846"/>
        <dbReference type="EC" id="2.4.1.323"/>
    </reaction>
</comment>
<dbReference type="Proteomes" id="UP000325577">
    <property type="component" value="Linkage Group LG14"/>
</dbReference>
<evidence type="ECO:0000256" key="1">
    <source>
        <dbReference type="ARBA" id="ARBA00009995"/>
    </source>
</evidence>
<evidence type="ECO:0000256" key="2">
    <source>
        <dbReference type="ARBA" id="ARBA00022676"/>
    </source>
</evidence>
<keyword evidence="9" id="KW-1185">Reference proteome</keyword>
<dbReference type="PANTHER" id="PTHR11926">
    <property type="entry name" value="GLUCOSYL/GLUCURONOSYL TRANSFERASES"/>
    <property type="match status" value="1"/>
</dbReference>
<dbReference type="GO" id="GO:0102970">
    <property type="term" value="F:7-deoxyloganetic acid glucosyltransferase activity"/>
    <property type="evidence" value="ECO:0007669"/>
    <property type="project" value="UniProtKB-EC"/>
</dbReference>
<evidence type="ECO:0000256" key="3">
    <source>
        <dbReference type="ARBA" id="ARBA00022679"/>
    </source>
</evidence>
<gene>
    <name evidence="8" type="ORF">F0562_026345</name>
</gene>
<dbReference type="AlphaFoldDB" id="A0A5J5B8Z6"/>
<name>A0A5J5B8Z6_9ASTE</name>
<accession>A0A5J5B8Z6</accession>
<reference evidence="8 9" key="1">
    <citation type="submission" date="2019-09" db="EMBL/GenBank/DDBJ databases">
        <title>A chromosome-level genome assembly of the Chinese tupelo Nyssa sinensis.</title>
        <authorList>
            <person name="Yang X."/>
            <person name="Kang M."/>
            <person name="Yang Y."/>
            <person name="Xiong H."/>
            <person name="Wang M."/>
            <person name="Zhang Z."/>
            <person name="Wang Z."/>
            <person name="Wu H."/>
            <person name="Ma T."/>
            <person name="Liu J."/>
            <person name="Xi Z."/>
        </authorList>
    </citation>
    <scope>NUCLEOTIDE SEQUENCE [LARGE SCALE GENOMIC DNA]</scope>
    <source>
        <strain evidence="8">J267</strain>
        <tissue evidence="8">Leaf</tissue>
    </source>
</reference>
<comment type="similarity">
    <text evidence="1 5">Belongs to the UDP-glycosyltransferase family.</text>
</comment>
<dbReference type="OrthoDB" id="5835829at2759"/>
<evidence type="ECO:0000256" key="5">
    <source>
        <dbReference type="RuleBase" id="RU003718"/>
    </source>
</evidence>
<protein>
    <recommendedName>
        <fullName evidence="6">Glycosyltransferase</fullName>
        <ecNumber evidence="6">2.4.1.-</ecNumber>
    </recommendedName>
</protein>
<sequence>MSGHKREATWPKSRDDVNSDVLNFVTITILLFTQIAPKDESISQARRLLSEVKKRRRNHRKSSNKKLAMDHQGAALPPHVLMFTVPIQGHINCNLQLAELLCQSGLDITMLVSDYSYDRLVRHSNVHSRFAGYPRFCFKTISDGLPDDHPRSGARIMEITPALKANTGPIFREMMISSNCLSSENRRPVTCIIADGVLSFVGDFALEKGIPLIYFRTVSACSFWACFRMHELIDAGEIPLKGNGMDLPVKSVPGMESFLRRRDLPGFCRVDELNDPRLQVIKTESRQTPRAQAVIKNTFDDLEGPVLSQIRTHCPNLFSIGPLHALLKARLAKDAPVTSNSSASFWEEDRSCVKWLEAQPAKSVLYVSFGSITVVTKDQLMEFWYGLVNSGQRFLWVIRPDSIVGESQIPTELQEGTKERGYMVDWAPQEEVLAHPAIGGFLTHSGWNSTLESIVAGVPMICWPYFADQMMNSRFVSEVWKLGLDMKDTCDRVLIEKNVRDLMVVRKDEFQQRADHMAKLAKRAVTRGGSSYGNLDRVIEYIKSLIV</sequence>